<dbReference type="EMBL" id="BSNF01000010">
    <property type="protein sequence ID" value="GLQ07952.1"/>
    <property type="molecule type" value="Genomic_DNA"/>
</dbReference>
<proteinExistence type="predicted"/>
<feature type="compositionally biased region" description="Basic and acidic residues" evidence="1">
    <location>
        <begin position="1"/>
        <end position="17"/>
    </location>
</feature>
<evidence type="ECO:0000256" key="1">
    <source>
        <dbReference type="SAM" id="MobiDB-lite"/>
    </source>
</evidence>
<evidence type="ECO:0000313" key="4">
    <source>
        <dbReference type="Proteomes" id="UP001161409"/>
    </source>
</evidence>
<dbReference type="CDD" id="cd02440">
    <property type="entry name" value="AdoMet_MTases"/>
    <property type="match status" value="1"/>
</dbReference>
<keyword evidence="4" id="KW-1185">Reference proteome</keyword>
<name>A0ABQ5U721_9PROT</name>
<comment type="caution">
    <text evidence="3">The sequence shown here is derived from an EMBL/GenBank/DDBJ whole genome shotgun (WGS) entry which is preliminary data.</text>
</comment>
<dbReference type="Proteomes" id="UP001161409">
    <property type="component" value="Unassembled WGS sequence"/>
</dbReference>
<dbReference type="InterPro" id="IPR029063">
    <property type="entry name" value="SAM-dependent_MTases_sf"/>
</dbReference>
<dbReference type="SUPFAM" id="SSF53335">
    <property type="entry name" value="S-adenosyl-L-methionine-dependent methyltransferases"/>
    <property type="match status" value="1"/>
</dbReference>
<evidence type="ECO:0000313" key="3">
    <source>
        <dbReference type="EMBL" id="GLQ07952.1"/>
    </source>
</evidence>
<reference evidence="3" key="2">
    <citation type="submission" date="2023-01" db="EMBL/GenBank/DDBJ databases">
        <title>Draft genome sequence of Sneathiella chinensis strain NBRC 103408.</title>
        <authorList>
            <person name="Sun Q."/>
            <person name="Mori K."/>
        </authorList>
    </citation>
    <scope>NUCLEOTIDE SEQUENCE</scope>
    <source>
        <strain evidence="3">NBRC 103408</strain>
    </source>
</reference>
<dbReference type="RefSeq" id="WP_206374722.1">
    <property type="nucleotide sequence ID" value="NZ_BSNF01000010.1"/>
</dbReference>
<sequence length="415" mass="45903">METGRKGRDRAVRRQYEEFPYPPRDPQEEKKRLITGSPSHMNEVNHYIFGGGRDFSKPFRALVAGGGTGDAAIMMAQQLADRGTGGTVTYVDLSTASRKVVEERARVRGLTNMEFHTGSLLDLPTMGFAPFDYIDCCGVLHHLESPEEGLKALEAVLAEDGGMGLMVYATLGRNGVYPVQNALRTLVGDEAPGKQVALARKFVDGLPKTNWLLRNPFVGDHKLGDDAAFYDLLLHPRDRSYLVPEVIELLGTAGMELVSFIEPVRYDPAVFIRDPELQKRLKTLTPVEKAAVAENVTGSLKTHLFYVKKQGRADGATARIAPHMIPVLKDGNPPEVLARAFKGKSFKVGFDGEEVMLPLPDHISRIVALFDGNRTLADIQTELSLNWEACRKQVAPVIRFLNGLNILWLRSSRPD</sequence>
<gene>
    <name evidence="3" type="ORF">GCM10007924_31740</name>
</gene>
<accession>A0ABQ5U721</accession>
<feature type="domain" description="Methyltransferase type 12" evidence="2">
    <location>
        <begin position="64"/>
        <end position="161"/>
    </location>
</feature>
<dbReference type="InterPro" id="IPR013217">
    <property type="entry name" value="Methyltransf_12"/>
</dbReference>
<dbReference type="Pfam" id="PF08242">
    <property type="entry name" value="Methyltransf_12"/>
    <property type="match status" value="1"/>
</dbReference>
<feature type="region of interest" description="Disordered" evidence="1">
    <location>
        <begin position="1"/>
        <end position="30"/>
    </location>
</feature>
<organism evidence="3 4">
    <name type="scientific">Sneathiella chinensis</name>
    <dbReference type="NCBI Taxonomy" id="349750"/>
    <lineage>
        <taxon>Bacteria</taxon>
        <taxon>Pseudomonadati</taxon>
        <taxon>Pseudomonadota</taxon>
        <taxon>Alphaproteobacteria</taxon>
        <taxon>Sneathiellales</taxon>
        <taxon>Sneathiellaceae</taxon>
        <taxon>Sneathiella</taxon>
    </lineage>
</organism>
<protein>
    <recommendedName>
        <fullName evidence="2">Methyltransferase type 12 domain-containing protein</fullName>
    </recommendedName>
</protein>
<reference evidence="3" key="1">
    <citation type="journal article" date="2014" name="Int. J. Syst. Evol. Microbiol.">
        <title>Complete genome of a new Firmicutes species belonging to the dominant human colonic microbiota ('Ruminococcus bicirculans') reveals two chromosomes and a selective capacity to utilize plant glucans.</title>
        <authorList>
            <consortium name="NISC Comparative Sequencing Program"/>
            <person name="Wegmann U."/>
            <person name="Louis P."/>
            <person name="Goesmann A."/>
            <person name="Henrissat B."/>
            <person name="Duncan S.H."/>
            <person name="Flint H.J."/>
        </authorList>
    </citation>
    <scope>NUCLEOTIDE SEQUENCE</scope>
    <source>
        <strain evidence="3">NBRC 103408</strain>
    </source>
</reference>
<dbReference type="Gene3D" id="3.40.50.150">
    <property type="entry name" value="Vaccinia Virus protein VP39"/>
    <property type="match status" value="1"/>
</dbReference>
<evidence type="ECO:0000259" key="2">
    <source>
        <dbReference type="Pfam" id="PF08242"/>
    </source>
</evidence>